<reference evidence="6" key="1">
    <citation type="submission" date="2021-03" db="EMBL/GenBank/DDBJ databases">
        <authorList>
            <person name="Palmer J.M."/>
        </authorList>
    </citation>
    <scope>NUCLEOTIDE SEQUENCE</scope>
    <source>
        <strain evidence="6">ARV_011</strain>
    </source>
</reference>
<organism evidence="6 7">
    <name type="scientific">Scheffersomyces spartinae</name>
    <dbReference type="NCBI Taxonomy" id="45513"/>
    <lineage>
        <taxon>Eukaryota</taxon>
        <taxon>Fungi</taxon>
        <taxon>Dikarya</taxon>
        <taxon>Ascomycota</taxon>
        <taxon>Saccharomycotina</taxon>
        <taxon>Pichiomycetes</taxon>
        <taxon>Debaryomycetaceae</taxon>
        <taxon>Scheffersomyces</taxon>
    </lineage>
</organism>
<dbReference type="GeneID" id="66115053"/>
<keyword evidence="7" id="KW-1185">Reference proteome</keyword>
<dbReference type="EMBL" id="JAHMUF010000017">
    <property type="protein sequence ID" value="KAG7192579.1"/>
    <property type="molecule type" value="Genomic_DNA"/>
</dbReference>
<evidence type="ECO:0000256" key="5">
    <source>
        <dbReference type="SAM" id="Coils"/>
    </source>
</evidence>
<dbReference type="CDD" id="cd23156">
    <property type="entry name" value="Prefoldin_3"/>
    <property type="match status" value="1"/>
</dbReference>
<comment type="similarity">
    <text evidence="1 4">Belongs to the prefoldin subunit alpha family.</text>
</comment>
<evidence type="ECO:0000313" key="6">
    <source>
        <dbReference type="EMBL" id="KAG7192579.1"/>
    </source>
</evidence>
<keyword evidence="3 4" id="KW-0143">Chaperone</keyword>
<sequence>MAEFLKPKNTNPRGIPEAPFIEKVDQIIKDGDSDFEPLMSAFQERLQQYKYMELSKQQQLADLNVKIPDIEKNLDIIEYLKLKKDSVDNDDGDDNNIIETNYELNDTLYTRASINVNDTNSVYLWLGAQVMLEYPLDEAVELLKSRLEKNQQQLTNVKEDLQFLKENITTMEVNTARLYNWDVERRKKAKASSAPPTVKAS</sequence>
<accession>A0A9P7V726</accession>
<keyword evidence="5" id="KW-0175">Coiled coil</keyword>
<protein>
    <recommendedName>
        <fullName evidence="4">Prefoldin subunit 3</fullName>
    </recommendedName>
</protein>
<dbReference type="GO" id="GO:0016272">
    <property type="term" value="C:prefoldin complex"/>
    <property type="evidence" value="ECO:0007669"/>
    <property type="project" value="UniProtKB-UniRule"/>
</dbReference>
<feature type="coiled-coil region" evidence="5">
    <location>
        <begin position="140"/>
        <end position="174"/>
    </location>
</feature>
<dbReference type="OrthoDB" id="6375174at2759"/>
<dbReference type="PANTHER" id="PTHR12409:SF0">
    <property type="entry name" value="PREFOLDIN SUBUNIT 3"/>
    <property type="match status" value="1"/>
</dbReference>
<comment type="subunit">
    <text evidence="2 4">Heterohexamer of two PFD-alpha type and four PFD-beta type subunits.</text>
</comment>
<dbReference type="AlphaFoldDB" id="A0A9P7V726"/>
<dbReference type="GO" id="GO:0015631">
    <property type="term" value="F:tubulin binding"/>
    <property type="evidence" value="ECO:0007669"/>
    <property type="project" value="TreeGrafter"/>
</dbReference>
<dbReference type="GO" id="GO:0006457">
    <property type="term" value="P:protein folding"/>
    <property type="evidence" value="ECO:0007669"/>
    <property type="project" value="UniProtKB-UniRule"/>
</dbReference>
<dbReference type="RefSeq" id="XP_043048129.1">
    <property type="nucleotide sequence ID" value="XM_043192465.1"/>
</dbReference>
<dbReference type="Pfam" id="PF02996">
    <property type="entry name" value="Prefoldin"/>
    <property type="match status" value="1"/>
</dbReference>
<dbReference type="PANTHER" id="PTHR12409">
    <property type="entry name" value="PREFOLDIN SUBUNIT 3"/>
    <property type="match status" value="1"/>
</dbReference>
<evidence type="ECO:0000256" key="2">
    <source>
        <dbReference type="ARBA" id="ARBA00011695"/>
    </source>
</evidence>
<dbReference type="InterPro" id="IPR016655">
    <property type="entry name" value="PFD3"/>
</dbReference>
<evidence type="ECO:0000256" key="1">
    <source>
        <dbReference type="ARBA" id="ARBA00010048"/>
    </source>
</evidence>
<comment type="caution">
    <text evidence="6">The sequence shown here is derived from an EMBL/GenBank/DDBJ whole genome shotgun (WGS) entry which is preliminary data.</text>
</comment>
<dbReference type="InterPro" id="IPR009053">
    <property type="entry name" value="Prefoldin"/>
</dbReference>
<dbReference type="FunFam" id="1.10.287.370:FF:000001">
    <property type="entry name" value="Prefoldin subunit 3"/>
    <property type="match status" value="1"/>
</dbReference>
<dbReference type="GO" id="GO:0007021">
    <property type="term" value="P:tubulin complex assembly"/>
    <property type="evidence" value="ECO:0007669"/>
    <property type="project" value="TreeGrafter"/>
</dbReference>
<dbReference type="InterPro" id="IPR004127">
    <property type="entry name" value="Prefoldin_subunit_alpha"/>
</dbReference>
<comment type="function">
    <text evidence="4">Binds specifically to cytosolic chaperonin (c-CPN) and transfers target proteins to it. Binds to nascent polypeptide chain and promotes folding in an environment in which there are many competing pathways for nonnative proteins.</text>
</comment>
<dbReference type="Proteomes" id="UP000790833">
    <property type="component" value="Unassembled WGS sequence"/>
</dbReference>
<dbReference type="Gene3D" id="1.10.287.370">
    <property type="match status" value="1"/>
</dbReference>
<proteinExistence type="inferred from homology"/>
<dbReference type="GO" id="GO:0005737">
    <property type="term" value="C:cytoplasm"/>
    <property type="evidence" value="ECO:0007669"/>
    <property type="project" value="TreeGrafter"/>
</dbReference>
<evidence type="ECO:0000256" key="4">
    <source>
        <dbReference type="PIRNR" id="PIRNR016396"/>
    </source>
</evidence>
<evidence type="ECO:0000256" key="3">
    <source>
        <dbReference type="ARBA" id="ARBA00023186"/>
    </source>
</evidence>
<dbReference type="SUPFAM" id="SSF46579">
    <property type="entry name" value="Prefoldin"/>
    <property type="match status" value="1"/>
</dbReference>
<gene>
    <name evidence="6" type="ORF">KQ657_001679</name>
</gene>
<dbReference type="PIRSF" id="PIRSF016396">
    <property type="entry name" value="Prefoldin_subunit_3"/>
    <property type="match status" value="1"/>
</dbReference>
<dbReference type="GO" id="GO:0007017">
    <property type="term" value="P:microtubule-based process"/>
    <property type="evidence" value="ECO:0007669"/>
    <property type="project" value="TreeGrafter"/>
</dbReference>
<name>A0A9P7V726_9ASCO</name>
<evidence type="ECO:0000313" key="7">
    <source>
        <dbReference type="Proteomes" id="UP000790833"/>
    </source>
</evidence>